<dbReference type="GO" id="GO:0004794">
    <property type="term" value="F:threonine deaminase activity"/>
    <property type="evidence" value="ECO:0007669"/>
    <property type="project" value="TreeGrafter"/>
</dbReference>
<evidence type="ECO:0000256" key="3">
    <source>
        <dbReference type="ARBA" id="ARBA00022898"/>
    </source>
</evidence>
<dbReference type="PANTHER" id="PTHR48078">
    <property type="entry name" value="THREONINE DEHYDRATASE, MITOCHONDRIAL-RELATED"/>
    <property type="match status" value="1"/>
</dbReference>
<dbReference type="PANTHER" id="PTHR48078:SF6">
    <property type="entry name" value="L-THREONINE DEHYDRATASE CATABOLIC TDCB"/>
    <property type="match status" value="1"/>
</dbReference>
<dbReference type="CDD" id="cd01562">
    <property type="entry name" value="Thr-dehyd"/>
    <property type="match status" value="1"/>
</dbReference>
<dbReference type="FunFam" id="3.40.50.1100:FF:000005">
    <property type="entry name" value="Threonine dehydratase catabolic"/>
    <property type="match status" value="1"/>
</dbReference>
<dbReference type="InterPro" id="IPR050147">
    <property type="entry name" value="Ser/Thr_Dehydratase"/>
</dbReference>
<sequence length="332" mass="35013">MGIPGEGHGGLPEARHVWEARKRIAPYVLRTPLVFSPHLSGLLGAEIFLKLENLQEVGAFKIRGAANRILSLSDDERKRGVTTYSTGNHAQAVACMARRLGIQASVFVSDRVPEAKLEAIRRWGADVLIAGTSQDDAEEYCRELARRDGMTVVDPFDDPFVIAGQGTIGLEILEDLPAVDTVVVPTSGGGLISGIALAVKANIPGARVTGVSMEKGAVMYESLKAGKPVVLEESDTLADSLLGGIGLENRYTFPLVRRLVDGIALVPEKDIAGGMAFLLRKHKIAVEGAAATGPGALLSGIVPPGARTAVVITGCNVSADSFLETVNAVRDF</sequence>
<dbReference type="Gene3D" id="3.40.50.1100">
    <property type="match status" value="2"/>
</dbReference>
<dbReference type="EMBL" id="SORI01000007">
    <property type="protein sequence ID" value="TDY60837.1"/>
    <property type="molecule type" value="Genomic_DNA"/>
</dbReference>
<dbReference type="Pfam" id="PF00291">
    <property type="entry name" value="PALP"/>
    <property type="match status" value="1"/>
</dbReference>
<keyword evidence="3" id="KW-0663">Pyridoxal phosphate</keyword>
<comment type="similarity">
    <text evidence="2">Belongs to the serine/threonine dehydratase family.</text>
</comment>
<dbReference type="GO" id="GO:0006567">
    <property type="term" value="P:L-threonine catabolic process"/>
    <property type="evidence" value="ECO:0007669"/>
    <property type="project" value="TreeGrafter"/>
</dbReference>
<gene>
    <name evidence="6" type="ORF">C8D99_10744</name>
</gene>
<dbReference type="RefSeq" id="WP_133957404.1">
    <property type="nucleotide sequence ID" value="NZ_SORI01000007.1"/>
</dbReference>
<dbReference type="InterPro" id="IPR036052">
    <property type="entry name" value="TrpB-like_PALP_sf"/>
</dbReference>
<keyword evidence="4" id="KW-0456">Lyase</keyword>
<dbReference type="InterPro" id="IPR001926">
    <property type="entry name" value="TrpB-like_PALP"/>
</dbReference>
<feature type="domain" description="Tryptophan synthase beta chain-like PALP" evidence="5">
    <location>
        <begin position="26"/>
        <end position="314"/>
    </location>
</feature>
<name>A0A4R8M9U8_9BACT</name>
<evidence type="ECO:0000313" key="7">
    <source>
        <dbReference type="Proteomes" id="UP000295066"/>
    </source>
</evidence>
<dbReference type="Proteomes" id="UP000295066">
    <property type="component" value="Unassembled WGS sequence"/>
</dbReference>
<accession>A0A4R8M9U8</accession>
<dbReference type="GO" id="GO:0030170">
    <property type="term" value="F:pyridoxal phosphate binding"/>
    <property type="evidence" value="ECO:0007669"/>
    <property type="project" value="InterPro"/>
</dbReference>
<organism evidence="6 7">
    <name type="scientific">Aminivibrio pyruvatiphilus</name>
    <dbReference type="NCBI Taxonomy" id="1005740"/>
    <lineage>
        <taxon>Bacteria</taxon>
        <taxon>Thermotogati</taxon>
        <taxon>Synergistota</taxon>
        <taxon>Synergistia</taxon>
        <taxon>Synergistales</taxon>
        <taxon>Aminobacteriaceae</taxon>
        <taxon>Aminivibrio</taxon>
    </lineage>
</organism>
<protein>
    <submittedName>
        <fullName evidence="6">Threonine dehydratase</fullName>
    </submittedName>
</protein>
<comment type="caution">
    <text evidence="6">The sequence shown here is derived from an EMBL/GenBank/DDBJ whole genome shotgun (WGS) entry which is preliminary data.</text>
</comment>
<proteinExistence type="inferred from homology"/>
<dbReference type="InterPro" id="IPR000634">
    <property type="entry name" value="Ser/Thr_deHydtase_PyrdxlP-BS"/>
</dbReference>
<dbReference type="AlphaFoldDB" id="A0A4R8M9U8"/>
<dbReference type="GO" id="GO:0006565">
    <property type="term" value="P:L-serine catabolic process"/>
    <property type="evidence" value="ECO:0007669"/>
    <property type="project" value="TreeGrafter"/>
</dbReference>
<dbReference type="GO" id="GO:0003941">
    <property type="term" value="F:L-serine ammonia-lyase activity"/>
    <property type="evidence" value="ECO:0007669"/>
    <property type="project" value="TreeGrafter"/>
</dbReference>
<dbReference type="SUPFAM" id="SSF53686">
    <property type="entry name" value="Tryptophan synthase beta subunit-like PLP-dependent enzymes"/>
    <property type="match status" value="1"/>
</dbReference>
<keyword evidence="7" id="KW-1185">Reference proteome</keyword>
<dbReference type="OrthoDB" id="9811476at2"/>
<dbReference type="PROSITE" id="PS00165">
    <property type="entry name" value="DEHYDRATASE_SER_THR"/>
    <property type="match status" value="1"/>
</dbReference>
<evidence type="ECO:0000256" key="2">
    <source>
        <dbReference type="ARBA" id="ARBA00010869"/>
    </source>
</evidence>
<evidence type="ECO:0000313" key="6">
    <source>
        <dbReference type="EMBL" id="TDY60837.1"/>
    </source>
</evidence>
<evidence type="ECO:0000259" key="5">
    <source>
        <dbReference type="Pfam" id="PF00291"/>
    </source>
</evidence>
<comment type="cofactor">
    <cofactor evidence="1">
        <name>pyridoxal 5'-phosphate</name>
        <dbReference type="ChEBI" id="CHEBI:597326"/>
    </cofactor>
</comment>
<evidence type="ECO:0000256" key="1">
    <source>
        <dbReference type="ARBA" id="ARBA00001933"/>
    </source>
</evidence>
<reference evidence="6 7" key="1">
    <citation type="submission" date="2019-03" db="EMBL/GenBank/DDBJ databases">
        <title>Genomic Encyclopedia of Type Strains, Phase IV (KMG-IV): sequencing the most valuable type-strain genomes for metagenomic binning, comparative biology and taxonomic classification.</title>
        <authorList>
            <person name="Goeker M."/>
        </authorList>
    </citation>
    <scope>NUCLEOTIDE SEQUENCE [LARGE SCALE GENOMIC DNA]</scope>
    <source>
        <strain evidence="6 7">DSM 25964</strain>
    </source>
</reference>
<dbReference type="GO" id="GO:0009097">
    <property type="term" value="P:isoleucine biosynthetic process"/>
    <property type="evidence" value="ECO:0007669"/>
    <property type="project" value="TreeGrafter"/>
</dbReference>
<evidence type="ECO:0000256" key="4">
    <source>
        <dbReference type="ARBA" id="ARBA00023239"/>
    </source>
</evidence>